<keyword evidence="2" id="KW-1185">Reference proteome</keyword>
<dbReference type="EMBL" id="SDAM02000143">
    <property type="protein sequence ID" value="KAH6827683.1"/>
    <property type="molecule type" value="Genomic_DNA"/>
</dbReference>
<gene>
    <name evidence="1" type="ORF">C2S53_005895</name>
</gene>
<evidence type="ECO:0000313" key="1">
    <source>
        <dbReference type="EMBL" id="KAH6827683.1"/>
    </source>
</evidence>
<comment type="caution">
    <text evidence="1">The sequence shown here is derived from an EMBL/GenBank/DDBJ whole genome shotgun (WGS) entry which is preliminary data.</text>
</comment>
<accession>A0AAD4J5Q3</accession>
<organism evidence="1 2">
    <name type="scientific">Perilla frutescens var. hirtella</name>
    <name type="common">Perilla citriodora</name>
    <name type="synonym">Perilla setoyensis</name>
    <dbReference type="NCBI Taxonomy" id="608512"/>
    <lineage>
        <taxon>Eukaryota</taxon>
        <taxon>Viridiplantae</taxon>
        <taxon>Streptophyta</taxon>
        <taxon>Embryophyta</taxon>
        <taxon>Tracheophyta</taxon>
        <taxon>Spermatophyta</taxon>
        <taxon>Magnoliopsida</taxon>
        <taxon>eudicotyledons</taxon>
        <taxon>Gunneridae</taxon>
        <taxon>Pentapetalae</taxon>
        <taxon>asterids</taxon>
        <taxon>lamiids</taxon>
        <taxon>Lamiales</taxon>
        <taxon>Lamiaceae</taxon>
        <taxon>Nepetoideae</taxon>
        <taxon>Elsholtzieae</taxon>
        <taxon>Perilla</taxon>
    </lineage>
</organism>
<evidence type="ECO:0000313" key="2">
    <source>
        <dbReference type="Proteomes" id="UP001190926"/>
    </source>
</evidence>
<reference evidence="1 2" key="1">
    <citation type="journal article" date="2021" name="Nat. Commun.">
        <title>Incipient diploidization of the medicinal plant Perilla within 10,000 years.</title>
        <authorList>
            <person name="Zhang Y."/>
            <person name="Shen Q."/>
            <person name="Leng L."/>
            <person name="Zhang D."/>
            <person name="Chen S."/>
            <person name="Shi Y."/>
            <person name="Ning Z."/>
            <person name="Chen S."/>
        </authorList>
    </citation>
    <scope>NUCLEOTIDE SEQUENCE [LARGE SCALE GENOMIC DNA]</scope>
    <source>
        <strain evidence="2">cv. PC099</strain>
    </source>
</reference>
<sequence length="105" mass="11789">MPFTAILRRRPSPPSFFAVSSSRLKWLPPSKFGKLAESLKLDYQLLHVPFKHYKKTIRSNHRSVEKEVSAVISGVSDAVDLDLLGDEAVNQLSSLVSQLQGLKRK</sequence>
<proteinExistence type="predicted"/>
<protein>
    <submittedName>
        <fullName evidence="1">LisH/CRA/RING-U-box domains-containing protein</fullName>
    </submittedName>
</protein>
<name>A0AAD4J5Q3_PERFH</name>
<dbReference type="Proteomes" id="UP001190926">
    <property type="component" value="Unassembled WGS sequence"/>
</dbReference>
<dbReference type="AlphaFoldDB" id="A0AAD4J5Q3"/>
<feature type="non-terminal residue" evidence="1">
    <location>
        <position position="105"/>
    </location>
</feature>